<accession>A0A9X1B631</accession>
<comment type="caution">
    <text evidence="3">The sequence shown here is derived from an EMBL/GenBank/DDBJ whole genome shotgun (WGS) entry which is preliminary data.</text>
</comment>
<dbReference type="PANTHER" id="PTHR30041">
    <property type="entry name" value="ARSENATE REDUCTASE"/>
    <property type="match status" value="1"/>
</dbReference>
<protein>
    <submittedName>
        <fullName evidence="3">ArsC family reductase</fullName>
    </submittedName>
</protein>
<evidence type="ECO:0000313" key="4">
    <source>
        <dbReference type="Proteomes" id="UP001138768"/>
    </source>
</evidence>
<keyword evidence="4" id="KW-1185">Reference proteome</keyword>
<comment type="similarity">
    <text evidence="1 2">Belongs to the ArsC family.</text>
</comment>
<dbReference type="CDD" id="cd03035">
    <property type="entry name" value="ArsC_Yffb"/>
    <property type="match status" value="1"/>
</dbReference>
<dbReference type="InterPro" id="IPR036249">
    <property type="entry name" value="Thioredoxin-like_sf"/>
</dbReference>
<dbReference type="InterPro" id="IPR006660">
    <property type="entry name" value="Arsenate_reductase-like"/>
</dbReference>
<evidence type="ECO:0000313" key="3">
    <source>
        <dbReference type="EMBL" id="MBK1620476.1"/>
    </source>
</evidence>
<dbReference type="Pfam" id="PF03960">
    <property type="entry name" value="ArsC"/>
    <property type="match status" value="1"/>
</dbReference>
<organism evidence="3 4">
    <name type="scientific">Lamprobacter modestohalophilus</name>
    <dbReference type="NCBI Taxonomy" id="1064514"/>
    <lineage>
        <taxon>Bacteria</taxon>
        <taxon>Pseudomonadati</taxon>
        <taxon>Pseudomonadota</taxon>
        <taxon>Gammaproteobacteria</taxon>
        <taxon>Chromatiales</taxon>
        <taxon>Chromatiaceae</taxon>
        <taxon>Lamprobacter</taxon>
    </lineage>
</organism>
<evidence type="ECO:0000256" key="2">
    <source>
        <dbReference type="PROSITE-ProRule" id="PRU01282"/>
    </source>
</evidence>
<dbReference type="Gene3D" id="3.40.30.10">
    <property type="entry name" value="Glutaredoxin"/>
    <property type="match status" value="1"/>
</dbReference>
<dbReference type="RefSeq" id="WP_338034955.1">
    <property type="nucleotide sequence ID" value="NZ_NRRY01000040.1"/>
</dbReference>
<dbReference type="AlphaFoldDB" id="A0A9X1B631"/>
<dbReference type="EMBL" id="NRRY01000040">
    <property type="protein sequence ID" value="MBK1620476.1"/>
    <property type="molecule type" value="Genomic_DNA"/>
</dbReference>
<reference evidence="3 4" key="1">
    <citation type="journal article" date="2020" name="Microorganisms">
        <title>Osmotic Adaptation and Compatible Solute Biosynthesis of Phototrophic Bacteria as Revealed from Genome Analyses.</title>
        <authorList>
            <person name="Imhoff J.F."/>
            <person name="Rahn T."/>
            <person name="Kunzel S."/>
            <person name="Keller A."/>
            <person name="Neulinger S.C."/>
        </authorList>
    </citation>
    <scope>NUCLEOTIDE SEQUENCE [LARGE SCALE GENOMIC DNA]</scope>
    <source>
        <strain evidence="3 4">DSM 25653</strain>
    </source>
</reference>
<gene>
    <name evidence="3" type="ORF">CKO42_18950</name>
</gene>
<dbReference type="PANTHER" id="PTHR30041:SF8">
    <property type="entry name" value="PROTEIN YFFB"/>
    <property type="match status" value="1"/>
</dbReference>
<dbReference type="Proteomes" id="UP001138768">
    <property type="component" value="Unassembled WGS sequence"/>
</dbReference>
<dbReference type="NCBIfam" id="NF008107">
    <property type="entry name" value="PRK10853.1"/>
    <property type="match status" value="1"/>
</dbReference>
<dbReference type="NCBIfam" id="TIGR01617">
    <property type="entry name" value="arsC_related"/>
    <property type="match status" value="1"/>
</dbReference>
<proteinExistence type="inferred from homology"/>
<evidence type="ECO:0000256" key="1">
    <source>
        <dbReference type="ARBA" id="ARBA00007198"/>
    </source>
</evidence>
<name>A0A9X1B631_9GAMM</name>
<dbReference type="PROSITE" id="PS51353">
    <property type="entry name" value="ARSC"/>
    <property type="match status" value="1"/>
</dbReference>
<sequence>MSQPISLYGIRNCDRMKKARAWLDAQGIAYQFHDYKTQGLDEALLRTWISALGWETLINRRGQTWRKLDPTVRDGMDEAQAIRVMLDNPSIIRRPLLDTGEQRHLGFSEAEYAAIFC</sequence>
<dbReference type="SUPFAM" id="SSF52833">
    <property type="entry name" value="Thioredoxin-like"/>
    <property type="match status" value="1"/>
</dbReference>
<dbReference type="InterPro" id="IPR006504">
    <property type="entry name" value="Tscrpt_reg_Spx/MgsR"/>
</dbReference>